<organism evidence="6">
    <name type="scientific">Salinispirillum sp. LH 10-3-1</name>
    <dbReference type="NCBI Taxonomy" id="2952525"/>
    <lineage>
        <taxon>Bacteria</taxon>
        <taxon>Pseudomonadati</taxon>
        <taxon>Pseudomonadota</taxon>
        <taxon>Gammaproteobacteria</taxon>
        <taxon>Oceanospirillales</taxon>
        <taxon>Saccharospirillaceae</taxon>
        <taxon>Salinispirillum</taxon>
    </lineage>
</organism>
<reference evidence="6" key="1">
    <citation type="submission" date="2022-07" db="EMBL/GenBank/DDBJ databases">
        <title>Complete genome sequence of Salinispirillum sp. LH10-3-1 capable of multiple carbohydrate inversion isolated from a soda lake.</title>
        <authorList>
            <person name="Liu J."/>
            <person name="Zhai Y."/>
            <person name="Zhang H."/>
            <person name="Yang H."/>
            <person name="Qu J."/>
            <person name="Li J."/>
        </authorList>
    </citation>
    <scope>NUCLEOTIDE SEQUENCE</scope>
    <source>
        <strain evidence="6">LH 10-3-1</strain>
    </source>
</reference>
<dbReference type="InterPro" id="IPR000914">
    <property type="entry name" value="SBP_5_dom"/>
</dbReference>
<evidence type="ECO:0000256" key="3">
    <source>
        <dbReference type="ARBA" id="ARBA00022729"/>
    </source>
</evidence>
<dbReference type="GO" id="GO:0015833">
    <property type="term" value="P:peptide transport"/>
    <property type="evidence" value="ECO:0007669"/>
    <property type="project" value="TreeGrafter"/>
</dbReference>
<dbReference type="Gene3D" id="3.10.105.10">
    <property type="entry name" value="Dipeptide-binding Protein, Domain 3"/>
    <property type="match status" value="1"/>
</dbReference>
<dbReference type="PROSITE" id="PS51257">
    <property type="entry name" value="PROKAR_LIPOPROTEIN"/>
    <property type="match status" value="1"/>
</dbReference>
<feature type="domain" description="Solute-binding protein family 5" evidence="5">
    <location>
        <begin position="86"/>
        <end position="451"/>
    </location>
</feature>
<keyword evidence="3 4" id="KW-0732">Signal</keyword>
<evidence type="ECO:0000256" key="2">
    <source>
        <dbReference type="ARBA" id="ARBA00022448"/>
    </source>
</evidence>
<dbReference type="Gene3D" id="3.40.190.10">
    <property type="entry name" value="Periplasmic binding protein-like II"/>
    <property type="match status" value="1"/>
</dbReference>
<dbReference type="SUPFAM" id="SSF53850">
    <property type="entry name" value="Periplasmic binding protein-like II"/>
    <property type="match status" value="1"/>
</dbReference>
<dbReference type="GO" id="GO:0043190">
    <property type="term" value="C:ATP-binding cassette (ABC) transporter complex"/>
    <property type="evidence" value="ECO:0007669"/>
    <property type="project" value="InterPro"/>
</dbReference>
<dbReference type="InterPro" id="IPR039424">
    <property type="entry name" value="SBP_5"/>
</dbReference>
<protein>
    <submittedName>
        <fullName evidence="6">Peptide-binding protein</fullName>
    </submittedName>
</protein>
<dbReference type="Pfam" id="PF00496">
    <property type="entry name" value="SBP_bac_5"/>
    <property type="match status" value="1"/>
</dbReference>
<name>A0AB38YGR3_9GAMM</name>
<proteinExistence type="inferred from homology"/>
<dbReference type="PANTHER" id="PTHR30290">
    <property type="entry name" value="PERIPLASMIC BINDING COMPONENT OF ABC TRANSPORTER"/>
    <property type="match status" value="1"/>
</dbReference>
<dbReference type="PIRSF" id="PIRSF002741">
    <property type="entry name" value="MppA"/>
    <property type="match status" value="1"/>
</dbReference>
<dbReference type="AlphaFoldDB" id="A0AB38YGR3"/>
<dbReference type="InterPro" id="IPR030678">
    <property type="entry name" value="Peptide/Ni-bd"/>
</dbReference>
<feature type="chain" id="PRO_5044223658" evidence="4">
    <location>
        <begin position="26"/>
        <end position="541"/>
    </location>
</feature>
<dbReference type="PANTHER" id="PTHR30290:SF9">
    <property type="entry name" value="OLIGOPEPTIDE-BINDING PROTEIN APPA"/>
    <property type="match status" value="1"/>
</dbReference>
<evidence type="ECO:0000256" key="4">
    <source>
        <dbReference type="SAM" id="SignalP"/>
    </source>
</evidence>
<keyword evidence="2" id="KW-0813">Transport</keyword>
<dbReference type="GO" id="GO:1904680">
    <property type="term" value="F:peptide transmembrane transporter activity"/>
    <property type="evidence" value="ECO:0007669"/>
    <property type="project" value="TreeGrafter"/>
</dbReference>
<evidence type="ECO:0000256" key="1">
    <source>
        <dbReference type="ARBA" id="ARBA00005695"/>
    </source>
</evidence>
<dbReference type="EMBL" id="CP101717">
    <property type="protein sequence ID" value="WLD58035.1"/>
    <property type="molecule type" value="Genomic_DNA"/>
</dbReference>
<evidence type="ECO:0000313" key="6">
    <source>
        <dbReference type="EMBL" id="WLD58035.1"/>
    </source>
</evidence>
<sequence>MKRTIQRIGLTLVVPFMLVACGDSAPTTESAAAAPTSDEPVYGGNLVIGVPGEPVIINDLYLQDVPSSDIVELVFASLMTTNVALEMIPQVAVDQPTVSDDGLVWTYTLHDNVRFHDGEPLTAHDVAFTYSIFKHPDYTGPRSGDFLTMESVVALDNQTVQFTLTEPDARFATRMTYGILPQHILGDIAVADLGDYTAFNVEKPIGAGPFKFVSWNQGQNIVLEANEDYFEGRPYLDRVTFRFAADLNALVLLMERGEIHHFEGVPAGEMAGLAAVPHVNMHSTLALRYDFLGYNLRNPLFQDKRVRQALTHAIDRQEIVDTVMEGHAEVAHAPVSPLSWAYNDDVPRFDYDPERALELMAEAGWTRGSDGFLQKDGQRFSFEILSNDGNNVRRDLGIIVQQMLGEIGIEVNPRQMEWGAFLERILSPNFDFDATILAWSLGLDPDPSAIWHTREIEQGLNNVGYSNPAVDAIADSNIVIVDQDERAAALAEAWALIAEDQPYTFMWYPQQFVALNERVNGFVHHPRTNMHGVERWWLSTN</sequence>
<dbReference type="CDD" id="cd08514">
    <property type="entry name" value="PBP2_AppA_like"/>
    <property type="match status" value="1"/>
</dbReference>
<dbReference type="GO" id="GO:0030288">
    <property type="term" value="C:outer membrane-bounded periplasmic space"/>
    <property type="evidence" value="ECO:0007669"/>
    <property type="project" value="UniProtKB-ARBA"/>
</dbReference>
<dbReference type="Gene3D" id="3.90.76.10">
    <property type="entry name" value="Dipeptide-binding Protein, Domain 1"/>
    <property type="match status" value="1"/>
</dbReference>
<feature type="signal peptide" evidence="4">
    <location>
        <begin position="1"/>
        <end position="25"/>
    </location>
</feature>
<dbReference type="FunFam" id="3.10.105.10:FF:000006">
    <property type="entry name" value="Peptide ABC transporter substrate-binding protein"/>
    <property type="match status" value="1"/>
</dbReference>
<comment type="similarity">
    <text evidence="1">Belongs to the bacterial solute-binding protein 5 family.</text>
</comment>
<accession>A0AB38YGR3</accession>
<evidence type="ECO:0000259" key="5">
    <source>
        <dbReference type="Pfam" id="PF00496"/>
    </source>
</evidence>
<dbReference type="RefSeq" id="WP_304995319.1">
    <property type="nucleotide sequence ID" value="NZ_CP101717.1"/>
</dbReference>
<gene>
    <name evidence="6" type="ORF">NFC81_15175</name>
</gene>